<reference evidence="10 11" key="1">
    <citation type="submission" date="2017-07" db="EMBL/GenBank/DDBJ databases">
        <title>Amycolatopsis alba DSM 44262 Genome sequencing and assembly.</title>
        <authorList>
            <person name="Kaur N."/>
            <person name="Mayilraj S."/>
        </authorList>
    </citation>
    <scope>NUCLEOTIDE SEQUENCE [LARGE SCALE GENOMIC DNA]</scope>
    <source>
        <strain evidence="10 11">DSM 44262</strain>
    </source>
</reference>
<feature type="domain" description="Glycosyltransferase RgtA/B/C/D-like" evidence="9">
    <location>
        <begin position="68"/>
        <end position="228"/>
    </location>
</feature>
<dbReference type="AlphaFoldDB" id="A0A229RK71"/>
<comment type="caution">
    <text evidence="10">The sequence shown here is derived from an EMBL/GenBank/DDBJ whole genome shotgun (WGS) entry which is preliminary data.</text>
</comment>
<evidence type="ECO:0000256" key="1">
    <source>
        <dbReference type="ARBA" id="ARBA00004651"/>
    </source>
</evidence>
<dbReference type="EMBL" id="NMQU01000081">
    <property type="protein sequence ID" value="OXM47057.1"/>
    <property type="molecule type" value="Genomic_DNA"/>
</dbReference>
<evidence type="ECO:0000313" key="10">
    <source>
        <dbReference type="EMBL" id="OXM47057.1"/>
    </source>
</evidence>
<feature type="transmembrane region" description="Helical" evidence="8">
    <location>
        <begin position="211"/>
        <end position="230"/>
    </location>
</feature>
<dbReference type="OrthoDB" id="5166595at2"/>
<evidence type="ECO:0000256" key="5">
    <source>
        <dbReference type="ARBA" id="ARBA00022692"/>
    </source>
</evidence>
<keyword evidence="5 8" id="KW-0812">Transmembrane</keyword>
<dbReference type="InterPro" id="IPR050297">
    <property type="entry name" value="LipidA_mod_glycosyltrf_83"/>
</dbReference>
<dbReference type="GO" id="GO:0005886">
    <property type="term" value="C:plasma membrane"/>
    <property type="evidence" value="ECO:0007669"/>
    <property type="project" value="UniProtKB-SubCell"/>
</dbReference>
<sequence>MVTETEGLRERAGERKRAGIAPFARAPVLAIAGATGAVLAATAGRYGYFGDELYFLAAGRHLDWGYADQPPLLPLLARMMDAFGADSPFVLRIPSMLATVAGVVLTALIARELGGGRRAQTIAAATFAVSLQMLGGGHYLATSTLDPFLWTLLIWLLVRWTRTRADGLLLWSGVVTGFALNTKFLIGAFWVVALAATMVFGPRDLVRRPALWIGALIAAAMTAPTLVWQATHGWPQLTMGAAISQEVSATWGGRATFVPTLVMTAGVPVGMVLLCYGLWRLLRSERLRPYRFLGWTALGVLVLFLLANGRYYYAAGMFAPLFAAAAVEIEAGQASKYWRWIATWPVFLVAAVIAIPQTLPVLPQSKLANVPEWARPSLADEEIGWREITESVAQAYRAAPDPARTGVVAAKYWQASAIDHYGPELGLPSPSSPNRGYATLPRPPESAQDILFVGNDPSVLVPYFTQVREVGALDNRAGVPNVSQGMKIWLATGRNGIWDTVWSKLTDWGF</sequence>
<dbReference type="PANTHER" id="PTHR33908">
    <property type="entry name" value="MANNOSYLTRANSFERASE YKCB-RELATED"/>
    <property type="match status" value="1"/>
</dbReference>
<keyword evidence="6 8" id="KW-1133">Transmembrane helix</keyword>
<keyword evidence="4 10" id="KW-0808">Transferase</keyword>
<accession>A0A229RK71</accession>
<feature type="transmembrane region" description="Helical" evidence="8">
    <location>
        <begin position="89"/>
        <end position="110"/>
    </location>
</feature>
<dbReference type="RefSeq" id="WP_026466682.1">
    <property type="nucleotide sequence ID" value="NZ_KB913032.1"/>
</dbReference>
<comment type="subcellular location">
    <subcellularLocation>
        <location evidence="1">Cell membrane</location>
        <topology evidence="1">Multi-pass membrane protein</topology>
    </subcellularLocation>
</comment>
<keyword evidence="7 8" id="KW-0472">Membrane</keyword>
<keyword evidence="3" id="KW-0328">Glycosyltransferase</keyword>
<name>A0A229RK71_AMYAL</name>
<evidence type="ECO:0000256" key="8">
    <source>
        <dbReference type="SAM" id="Phobius"/>
    </source>
</evidence>
<protein>
    <submittedName>
        <fullName evidence="10">Glycosyl transferase, family 39</fullName>
    </submittedName>
</protein>
<dbReference type="InterPro" id="IPR038731">
    <property type="entry name" value="RgtA/B/C-like"/>
</dbReference>
<feature type="transmembrane region" description="Helical" evidence="8">
    <location>
        <begin position="257"/>
        <end position="278"/>
    </location>
</feature>
<feature type="transmembrane region" description="Helical" evidence="8">
    <location>
        <begin position="341"/>
        <end position="359"/>
    </location>
</feature>
<dbReference type="Proteomes" id="UP000215563">
    <property type="component" value="Unassembled WGS sequence"/>
</dbReference>
<proteinExistence type="predicted"/>
<feature type="transmembrane region" description="Helical" evidence="8">
    <location>
        <begin position="20"/>
        <end position="43"/>
    </location>
</feature>
<evidence type="ECO:0000256" key="7">
    <source>
        <dbReference type="ARBA" id="ARBA00023136"/>
    </source>
</evidence>
<evidence type="ECO:0000259" key="9">
    <source>
        <dbReference type="Pfam" id="PF13231"/>
    </source>
</evidence>
<keyword evidence="2" id="KW-1003">Cell membrane</keyword>
<feature type="transmembrane region" description="Helical" evidence="8">
    <location>
        <begin position="178"/>
        <end position="199"/>
    </location>
</feature>
<evidence type="ECO:0000256" key="3">
    <source>
        <dbReference type="ARBA" id="ARBA00022676"/>
    </source>
</evidence>
<evidence type="ECO:0000313" key="11">
    <source>
        <dbReference type="Proteomes" id="UP000215563"/>
    </source>
</evidence>
<dbReference type="GO" id="GO:0009103">
    <property type="term" value="P:lipopolysaccharide biosynthetic process"/>
    <property type="evidence" value="ECO:0007669"/>
    <property type="project" value="UniProtKB-ARBA"/>
</dbReference>
<gene>
    <name evidence="10" type="ORF">CFP75_25475</name>
</gene>
<evidence type="ECO:0000256" key="6">
    <source>
        <dbReference type="ARBA" id="ARBA00022989"/>
    </source>
</evidence>
<dbReference type="GO" id="GO:0016763">
    <property type="term" value="F:pentosyltransferase activity"/>
    <property type="evidence" value="ECO:0007669"/>
    <property type="project" value="TreeGrafter"/>
</dbReference>
<dbReference type="Pfam" id="PF13231">
    <property type="entry name" value="PMT_2"/>
    <property type="match status" value="1"/>
</dbReference>
<keyword evidence="11" id="KW-1185">Reference proteome</keyword>
<evidence type="ECO:0000256" key="4">
    <source>
        <dbReference type="ARBA" id="ARBA00022679"/>
    </source>
</evidence>
<feature type="transmembrane region" description="Helical" evidence="8">
    <location>
        <begin position="290"/>
        <end position="306"/>
    </location>
</feature>
<evidence type="ECO:0000256" key="2">
    <source>
        <dbReference type="ARBA" id="ARBA00022475"/>
    </source>
</evidence>
<organism evidence="10 11">
    <name type="scientific">Amycolatopsis alba DSM 44262</name>
    <dbReference type="NCBI Taxonomy" id="1125972"/>
    <lineage>
        <taxon>Bacteria</taxon>
        <taxon>Bacillati</taxon>
        <taxon>Actinomycetota</taxon>
        <taxon>Actinomycetes</taxon>
        <taxon>Pseudonocardiales</taxon>
        <taxon>Pseudonocardiaceae</taxon>
        <taxon>Amycolatopsis</taxon>
    </lineage>
</organism>
<dbReference type="PANTHER" id="PTHR33908:SF11">
    <property type="entry name" value="MEMBRANE PROTEIN"/>
    <property type="match status" value="1"/>
</dbReference>